<reference evidence="3 4" key="1">
    <citation type="submission" date="2020-09" db="EMBL/GenBank/DDBJ databases">
        <title>Actinomycete isolated from the Camponotus japonicus Mayr.</title>
        <authorList>
            <person name="Gong X."/>
        </authorList>
    </citation>
    <scope>NUCLEOTIDE SEQUENCE [LARGE SCALE GENOMIC DNA]</scope>
    <source>
        <strain evidence="3 4">2C-HV3</strain>
    </source>
</reference>
<evidence type="ECO:0000256" key="1">
    <source>
        <dbReference type="ARBA" id="ARBA00022801"/>
    </source>
</evidence>
<dbReference type="PANTHER" id="PTHR43546:SF9">
    <property type="entry name" value="L-ASCORBATE-6-PHOSPHATE LACTONASE ULAG-RELATED"/>
    <property type="match status" value="1"/>
</dbReference>
<keyword evidence="1" id="KW-0378">Hydrolase</keyword>
<organism evidence="3 4">
    <name type="scientific">Microbispora bryophytorum subsp. camponoti</name>
    <dbReference type="NCBI Taxonomy" id="1677852"/>
    <lineage>
        <taxon>Bacteria</taxon>
        <taxon>Bacillati</taxon>
        <taxon>Actinomycetota</taxon>
        <taxon>Actinomycetes</taxon>
        <taxon>Streptosporangiales</taxon>
        <taxon>Streptosporangiaceae</taxon>
        <taxon>Microbispora</taxon>
    </lineage>
</organism>
<dbReference type="SUPFAM" id="SSF56281">
    <property type="entry name" value="Metallo-hydrolase/oxidoreductase"/>
    <property type="match status" value="1"/>
</dbReference>
<gene>
    <name evidence="3" type="ORF">IEQ31_03090</name>
</gene>
<name>A0ABR8KTT9_9ACTN</name>
<accession>A0ABR8KTT9</accession>
<dbReference type="InterPro" id="IPR036866">
    <property type="entry name" value="RibonucZ/Hydroxyglut_hydro"/>
</dbReference>
<evidence type="ECO:0000313" key="3">
    <source>
        <dbReference type="EMBL" id="MBD3142173.1"/>
    </source>
</evidence>
<dbReference type="PANTHER" id="PTHR43546">
    <property type="entry name" value="UPF0173 METAL-DEPENDENT HYDROLASE MJ1163-RELATED"/>
    <property type="match status" value="1"/>
</dbReference>
<evidence type="ECO:0000313" key="4">
    <source>
        <dbReference type="Proteomes" id="UP000653231"/>
    </source>
</evidence>
<feature type="domain" description="Metallo-beta-lactamase" evidence="2">
    <location>
        <begin position="22"/>
        <end position="222"/>
    </location>
</feature>
<dbReference type="Gene3D" id="3.60.15.10">
    <property type="entry name" value="Ribonuclease Z/Hydroxyacylglutathione hydrolase-like"/>
    <property type="match status" value="1"/>
</dbReference>
<protein>
    <submittedName>
        <fullName evidence="3">MBL fold metallo-hydrolase</fullName>
    </submittedName>
</protein>
<dbReference type="InterPro" id="IPR050114">
    <property type="entry name" value="UPF0173_UPF0282_UlaG_hydrolase"/>
</dbReference>
<keyword evidence="4" id="KW-1185">Reference proteome</keyword>
<dbReference type="Pfam" id="PF12706">
    <property type="entry name" value="Lactamase_B_2"/>
    <property type="match status" value="1"/>
</dbReference>
<dbReference type="InterPro" id="IPR001279">
    <property type="entry name" value="Metallo-B-lactamas"/>
</dbReference>
<sequence length="263" mass="28046">MTDVGFTHIGGPTVLIEFGGWRLLTDPTFDPPGRTYDFGWGTSSRKLIGPAIAAADLPAIDAILLTHDHHGDNLDTAGRALLPGAGSVLTTASGARRLGGGARGLRPGHTHRLHAPGKPTLTVTATPARHGPPLSQPITGHVIGFALTWPGQTHGPLWITGDTVHHRAVRRFAQAHRPGTVLLHLGAVRFPLTGPLRYTMSTRDALSLLDGLAPTTVLPVHYEGWQHFTENRDGIATTLDHTPAGTRHPFSWLIPGHQQTIGV</sequence>
<proteinExistence type="predicted"/>
<dbReference type="EMBL" id="JACXRZ010000003">
    <property type="protein sequence ID" value="MBD3142173.1"/>
    <property type="molecule type" value="Genomic_DNA"/>
</dbReference>
<comment type="caution">
    <text evidence="3">The sequence shown here is derived from an EMBL/GenBank/DDBJ whole genome shotgun (WGS) entry which is preliminary data.</text>
</comment>
<evidence type="ECO:0000259" key="2">
    <source>
        <dbReference type="Pfam" id="PF12706"/>
    </source>
</evidence>
<dbReference type="Proteomes" id="UP000653231">
    <property type="component" value="Unassembled WGS sequence"/>
</dbReference>